<keyword evidence="2" id="KW-1185">Reference proteome</keyword>
<dbReference type="Proteomes" id="UP001064048">
    <property type="component" value="Chromosome 6"/>
</dbReference>
<name>A0ACC0KJ83_CHOFU</name>
<sequence>MHRPISATHKVKQPRKGKSEQYKTRHINAGCIPQTAEHRRTVLAKCAPIMTTALFTLSCAALVAAAYCGRLEQTYLPPRPSFGGSHGGSSSFGSSSSSSSSFGASSGSFGGSSGSYGGSSGGAQIPIIKYDNVNNGDGSYHFKQV</sequence>
<dbReference type="EMBL" id="CM046106">
    <property type="protein sequence ID" value="KAI8436111.1"/>
    <property type="molecule type" value="Genomic_DNA"/>
</dbReference>
<protein>
    <submittedName>
        <fullName evidence="1">Uncharacterized protein</fullName>
    </submittedName>
</protein>
<evidence type="ECO:0000313" key="1">
    <source>
        <dbReference type="EMBL" id="KAI8436111.1"/>
    </source>
</evidence>
<organism evidence="1 2">
    <name type="scientific">Choristoneura fumiferana</name>
    <name type="common">Spruce budworm moth</name>
    <name type="synonym">Archips fumiferana</name>
    <dbReference type="NCBI Taxonomy" id="7141"/>
    <lineage>
        <taxon>Eukaryota</taxon>
        <taxon>Metazoa</taxon>
        <taxon>Ecdysozoa</taxon>
        <taxon>Arthropoda</taxon>
        <taxon>Hexapoda</taxon>
        <taxon>Insecta</taxon>
        <taxon>Pterygota</taxon>
        <taxon>Neoptera</taxon>
        <taxon>Endopterygota</taxon>
        <taxon>Lepidoptera</taxon>
        <taxon>Glossata</taxon>
        <taxon>Ditrysia</taxon>
        <taxon>Tortricoidea</taxon>
        <taxon>Tortricidae</taxon>
        <taxon>Tortricinae</taxon>
        <taxon>Choristoneura</taxon>
    </lineage>
</organism>
<evidence type="ECO:0000313" key="2">
    <source>
        <dbReference type="Proteomes" id="UP001064048"/>
    </source>
</evidence>
<accession>A0ACC0KJ83</accession>
<reference evidence="1 2" key="1">
    <citation type="journal article" date="2022" name="Genome Biol. Evol.">
        <title>The Spruce Budworm Genome: Reconstructing the Evolutionary History of Antifreeze Proteins.</title>
        <authorList>
            <person name="Beliveau C."/>
            <person name="Gagne P."/>
            <person name="Picq S."/>
            <person name="Vernygora O."/>
            <person name="Keeling C.I."/>
            <person name="Pinkney K."/>
            <person name="Doucet D."/>
            <person name="Wen F."/>
            <person name="Johnston J.S."/>
            <person name="Maaroufi H."/>
            <person name="Boyle B."/>
            <person name="Laroche J."/>
            <person name="Dewar K."/>
            <person name="Juretic N."/>
            <person name="Blackburn G."/>
            <person name="Nisole A."/>
            <person name="Brunet B."/>
            <person name="Brandao M."/>
            <person name="Lumley L."/>
            <person name="Duan J."/>
            <person name="Quan G."/>
            <person name="Lucarotti C.J."/>
            <person name="Roe A.D."/>
            <person name="Sperling F.A.H."/>
            <person name="Levesque R.C."/>
            <person name="Cusson M."/>
        </authorList>
    </citation>
    <scope>NUCLEOTIDE SEQUENCE [LARGE SCALE GENOMIC DNA]</scope>
    <source>
        <strain evidence="1">Glfc:IPQL:Cfum</strain>
    </source>
</reference>
<gene>
    <name evidence="1" type="ORF">MSG28_004213</name>
</gene>
<proteinExistence type="predicted"/>
<comment type="caution">
    <text evidence="1">The sequence shown here is derived from an EMBL/GenBank/DDBJ whole genome shotgun (WGS) entry which is preliminary data.</text>
</comment>